<evidence type="ECO:0000313" key="20">
    <source>
        <dbReference type="EMBL" id="ABG03618.1"/>
    </source>
</evidence>
<evidence type="ECO:0000256" key="10">
    <source>
        <dbReference type="ARBA" id="ARBA00022692"/>
    </source>
</evidence>
<proteinExistence type="inferred from homology"/>
<keyword evidence="10 19" id="KW-0812">Transmembrane</keyword>
<comment type="cofactor">
    <cofactor evidence="1 19">
        <name>Mg(2+)</name>
        <dbReference type="ChEBI" id="CHEBI:18420"/>
    </cofactor>
</comment>
<evidence type="ECO:0000256" key="16">
    <source>
        <dbReference type="ARBA" id="ARBA00032853"/>
    </source>
</evidence>
<feature type="transmembrane region" description="Helical" evidence="19">
    <location>
        <begin position="63"/>
        <end position="81"/>
    </location>
</feature>
<comment type="similarity">
    <text evidence="4 19">Belongs to the CobS family.</text>
</comment>
<keyword evidence="11 19" id="KW-0460">Magnesium</keyword>
<accession>Q1AYB0</accession>
<protein>
    <recommendedName>
        <fullName evidence="6 19">Adenosylcobinamide-GDP ribazoletransferase</fullName>
        <ecNumber evidence="5 19">2.7.8.26</ecNumber>
    </recommendedName>
    <alternativeName>
        <fullName evidence="16 19">Cobalamin synthase</fullName>
    </alternativeName>
    <alternativeName>
        <fullName evidence="15 19">Cobalamin-5'-phosphate synthase</fullName>
    </alternativeName>
</protein>
<feature type="transmembrane region" description="Helical" evidence="19">
    <location>
        <begin position="206"/>
        <end position="224"/>
    </location>
</feature>
<evidence type="ECO:0000256" key="15">
    <source>
        <dbReference type="ARBA" id="ARBA00032605"/>
    </source>
</evidence>
<dbReference type="AlphaFoldDB" id="Q1AYB0"/>
<comment type="catalytic activity">
    <reaction evidence="17 19">
        <text>alpha-ribazole + adenosylcob(III)inamide-GDP = adenosylcob(III)alamin + GMP + H(+)</text>
        <dbReference type="Rhea" id="RHEA:16049"/>
        <dbReference type="ChEBI" id="CHEBI:10329"/>
        <dbReference type="ChEBI" id="CHEBI:15378"/>
        <dbReference type="ChEBI" id="CHEBI:18408"/>
        <dbReference type="ChEBI" id="CHEBI:58115"/>
        <dbReference type="ChEBI" id="CHEBI:60487"/>
        <dbReference type="EC" id="2.7.8.26"/>
    </reaction>
</comment>
<keyword evidence="21" id="KW-1185">Reference proteome</keyword>
<name>Q1AYB0_RUBXD</name>
<dbReference type="Pfam" id="PF02654">
    <property type="entry name" value="CobS"/>
    <property type="match status" value="1"/>
</dbReference>
<dbReference type="RefSeq" id="WP_011563636.1">
    <property type="nucleotide sequence ID" value="NC_008148.1"/>
</dbReference>
<comment type="pathway">
    <text evidence="3 19">Cofactor biosynthesis; adenosylcobalamin biosynthesis; adenosylcobalamin from cob(II)yrinate a,c-diamide: step 7/7.</text>
</comment>
<dbReference type="UniPathway" id="UPA00148">
    <property type="reaction ID" value="UER00238"/>
</dbReference>
<dbReference type="InterPro" id="IPR003805">
    <property type="entry name" value="CobS"/>
</dbReference>
<keyword evidence="12 19" id="KW-1133">Transmembrane helix</keyword>
<comment type="catalytic activity">
    <reaction evidence="18 19">
        <text>alpha-ribazole 5'-phosphate + adenosylcob(III)inamide-GDP = adenosylcob(III)alamin 5'-phosphate + GMP + H(+)</text>
        <dbReference type="Rhea" id="RHEA:23560"/>
        <dbReference type="ChEBI" id="CHEBI:15378"/>
        <dbReference type="ChEBI" id="CHEBI:57918"/>
        <dbReference type="ChEBI" id="CHEBI:58115"/>
        <dbReference type="ChEBI" id="CHEBI:60487"/>
        <dbReference type="ChEBI" id="CHEBI:60493"/>
        <dbReference type="EC" id="2.7.8.26"/>
    </reaction>
</comment>
<dbReference type="GO" id="GO:0008818">
    <property type="term" value="F:cobalamin 5'-phosphate synthase activity"/>
    <property type="evidence" value="ECO:0007669"/>
    <property type="project" value="UniProtKB-UniRule"/>
</dbReference>
<evidence type="ECO:0000256" key="17">
    <source>
        <dbReference type="ARBA" id="ARBA00048623"/>
    </source>
</evidence>
<dbReference type="STRING" id="266117.Rxyl_0648"/>
<evidence type="ECO:0000256" key="12">
    <source>
        <dbReference type="ARBA" id="ARBA00022989"/>
    </source>
</evidence>
<evidence type="ECO:0000256" key="6">
    <source>
        <dbReference type="ARBA" id="ARBA00015850"/>
    </source>
</evidence>
<evidence type="ECO:0000256" key="7">
    <source>
        <dbReference type="ARBA" id="ARBA00022475"/>
    </source>
</evidence>
<dbReference type="eggNOG" id="COG0368">
    <property type="taxonomic scope" value="Bacteria"/>
</dbReference>
<comment type="function">
    <text evidence="14 19">Joins adenosylcobinamide-GDP and alpha-ribazole to generate adenosylcobalamin (Ado-cobalamin). Also synthesizes adenosylcobalamin 5'-phosphate from adenosylcobinamide-GDP and alpha-ribazole 5'-phosphate.</text>
</comment>
<dbReference type="PANTHER" id="PTHR34148:SF1">
    <property type="entry name" value="ADENOSYLCOBINAMIDE-GDP RIBAZOLETRANSFERASE"/>
    <property type="match status" value="1"/>
</dbReference>
<evidence type="ECO:0000256" key="2">
    <source>
        <dbReference type="ARBA" id="ARBA00004651"/>
    </source>
</evidence>
<keyword evidence="7 19" id="KW-1003">Cell membrane</keyword>
<keyword evidence="8 19" id="KW-0169">Cobalamin biosynthesis</keyword>
<evidence type="ECO:0000256" key="18">
    <source>
        <dbReference type="ARBA" id="ARBA00049504"/>
    </source>
</evidence>
<evidence type="ECO:0000256" key="8">
    <source>
        <dbReference type="ARBA" id="ARBA00022573"/>
    </source>
</evidence>
<dbReference type="GO" id="GO:0051073">
    <property type="term" value="F:adenosylcobinamide-GDP ribazoletransferase activity"/>
    <property type="evidence" value="ECO:0007669"/>
    <property type="project" value="UniProtKB-UniRule"/>
</dbReference>
<feature type="transmembrane region" description="Helical" evidence="19">
    <location>
        <begin position="181"/>
        <end position="200"/>
    </location>
</feature>
<dbReference type="GO" id="GO:0009236">
    <property type="term" value="P:cobalamin biosynthetic process"/>
    <property type="evidence" value="ECO:0007669"/>
    <property type="project" value="UniProtKB-UniRule"/>
</dbReference>
<evidence type="ECO:0000256" key="1">
    <source>
        <dbReference type="ARBA" id="ARBA00001946"/>
    </source>
</evidence>
<evidence type="ECO:0000313" key="21">
    <source>
        <dbReference type="Proteomes" id="UP000006637"/>
    </source>
</evidence>
<reference evidence="20 21" key="1">
    <citation type="submission" date="2006-06" db="EMBL/GenBank/DDBJ databases">
        <title>Complete sequence of Rubrobacter xylanophilus DSM 9941.</title>
        <authorList>
            <consortium name="US DOE Joint Genome Institute"/>
            <person name="Copeland A."/>
            <person name="Lucas S."/>
            <person name="Lapidus A."/>
            <person name="Barry K."/>
            <person name="Detter J.C."/>
            <person name="Glavina del Rio T."/>
            <person name="Hammon N."/>
            <person name="Israni S."/>
            <person name="Dalin E."/>
            <person name="Tice H."/>
            <person name="Pitluck S."/>
            <person name="Munk A.C."/>
            <person name="Brettin T."/>
            <person name="Bruce D."/>
            <person name="Han C."/>
            <person name="Tapia R."/>
            <person name="Gilna P."/>
            <person name="Schmutz J."/>
            <person name="Larimer F."/>
            <person name="Land M."/>
            <person name="Hauser L."/>
            <person name="Kyrpides N."/>
            <person name="Lykidis A."/>
            <person name="da Costa M.S."/>
            <person name="Rainey F.A."/>
            <person name="Empadinhas N."/>
            <person name="Jolivet E."/>
            <person name="Battista J.R."/>
            <person name="Richardson P."/>
        </authorList>
    </citation>
    <scope>NUCLEOTIDE SEQUENCE [LARGE SCALE GENOMIC DNA]</scope>
    <source>
        <strain evidence="21">DSM 9941 / JCM 11954 / NBRC 16129 / PRD-1</strain>
    </source>
</reference>
<evidence type="ECO:0000256" key="4">
    <source>
        <dbReference type="ARBA" id="ARBA00010561"/>
    </source>
</evidence>
<dbReference type="GO" id="GO:0005886">
    <property type="term" value="C:plasma membrane"/>
    <property type="evidence" value="ECO:0007669"/>
    <property type="project" value="UniProtKB-SubCell"/>
</dbReference>
<dbReference type="PANTHER" id="PTHR34148">
    <property type="entry name" value="ADENOSYLCOBINAMIDE-GDP RIBAZOLETRANSFERASE"/>
    <property type="match status" value="1"/>
</dbReference>
<evidence type="ECO:0000256" key="11">
    <source>
        <dbReference type="ARBA" id="ARBA00022842"/>
    </source>
</evidence>
<evidence type="ECO:0000256" key="14">
    <source>
        <dbReference type="ARBA" id="ARBA00025228"/>
    </source>
</evidence>
<dbReference type="Proteomes" id="UP000006637">
    <property type="component" value="Chromosome"/>
</dbReference>
<dbReference type="HOGENOM" id="CLU_057426_3_1_11"/>
<keyword evidence="13 19" id="KW-0472">Membrane</keyword>
<evidence type="ECO:0000256" key="3">
    <source>
        <dbReference type="ARBA" id="ARBA00004663"/>
    </source>
</evidence>
<gene>
    <name evidence="19" type="primary">cobS</name>
    <name evidence="20" type="ordered locus">Rxyl_0648</name>
</gene>
<keyword evidence="9 19" id="KW-0808">Transferase</keyword>
<sequence>MRALEDLACALGFLTVLPLPRSLRGGPGSFGRSFGWFPVAGLLLGAALAGAALAAGALFPPPVSAALVLALWVLLTGGLHLDGLMDACDGLFAARGPKERLEIMSDPHPGAFGVLGAGCLLLSKYGALLSLLGGGGTLLALLFAPALGRWVMAAAAILLPYGRGGEALGARLRRGAGRAQLALASGWMLAAFVSLCLLLRGAALPAAALAAGLAPACALCALALRRLPGLTGDVYGAAGELAEAGVLAAFAAGCCR</sequence>
<dbReference type="EC" id="2.7.8.26" evidence="5 19"/>
<dbReference type="EMBL" id="CP000386">
    <property type="protein sequence ID" value="ABG03618.1"/>
    <property type="molecule type" value="Genomic_DNA"/>
</dbReference>
<feature type="transmembrane region" description="Helical" evidence="19">
    <location>
        <begin position="138"/>
        <end position="161"/>
    </location>
</feature>
<feature type="transmembrane region" description="Helical" evidence="19">
    <location>
        <begin position="35"/>
        <end position="56"/>
    </location>
</feature>
<evidence type="ECO:0000256" key="13">
    <source>
        <dbReference type="ARBA" id="ARBA00023136"/>
    </source>
</evidence>
<comment type="subcellular location">
    <subcellularLocation>
        <location evidence="2 19">Cell membrane</location>
        <topology evidence="2 19">Multi-pass membrane protein</topology>
    </subcellularLocation>
</comment>
<dbReference type="HAMAP" id="MF_00719">
    <property type="entry name" value="CobS"/>
    <property type="match status" value="1"/>
</dbReference>
<evidence type="ECO:0000256" key="19">
    <source>
        <dbReference type="HAMAP-Rule" id="MF_00719"/>
    </source>
</evidence>
<evidence type="ECO:0000256" key="9">
    <source>
        <dbReference type="ARBA" id="ARBA00022679"/>
    </source>
</evidence>
<dbReference type="OrthoDB" id="9794223at2"/>
<dbReference type="NCBIfam" id="TIGR00317">
    <property type="entry name" value="cobS"/>
    <property type="match status" value="1"/>
</dbReference>
<dbReference type="KEGG" id="rxy:Rxyl_0648"/>
<evidence type="ECO:0000256" key="5">
    <source>
        <dbReference type="ARBA" id="ARBA00013200"/>
    </source>
</evidence>
<organism evidence="20 21">
    <name type="scientific">Rubrobacter xylanophilus (strain DSM 9941 / JCM 11954 / NBRC 16129 / PRD-1)</name>
    <dbReference type="NCBI Taxonomy" id="266117"/>
    <lineage>
        <taxon>Bacteria</taxon>
        <taxon>Bacillati</taxon>
        <taxon>Actinomycetota</taxon>
        <taxon>Rubrobacteria</taxon>
        <taxon>Rubrobacterales</taxon>
        <taxon>Rubrobacteraceae</taxon>
        <taxon>Rubrobacter</taxon>
    </lineage>
</organism>